<organism evidence="2">
    <name type="scientific">bioreactor metagenome</name>
    <dbReference type="NCBI Taxonomy" id="1076179"/>
    <lineage>
        <taxon>unclassified sequences</taxon>
        <taxon>metagenomes</taxon>
        <taxon>ecological metagenomes</taxon>
    </lineage>
</organism>
<keyword evidence="1" id="KW-1133">Transmembrane helix</keyword>
<keyword evidence="1" id="KW-0472">Membrane</keyword>
<reference evidence="2" key="1">
    <citation type="submission" date="2019-08" db="EMBL/GenBank/DDBJ databases">
        <authorList>
            <person name="Kucharzyk K."/>
            <person name="Murdoch R.W."/>
            <person name="Higgins S."/>
            <person name="Loffler F."/>
        </authorList>
    </citation>
    <scope>NUCLEOTIDE SEQUENCE</scope>
</reference>
<name>A0A645G6X4_9ZZZZ</name>
<gene>
    <name evidence="2" type="ORF">SDC9_169288</name>
</gene>
<evidence type="ECO:0000256" key="1">
    <source>
        <dbReference type="SAM" id="Phobius"/>
    </source>
</evidence>
<accession>A0A645G6X4</accession>
<protein>
    <submittedName>
        <fullName evidence="2">Uncharacterized protein</fullName>
    </submittedName>
</protein>
<sequence length="30" mass="3416">MEDMKVMTLSLYVINVMTNGWIVGIMQGLK</sequence>
<keyword evidence="1" id="KW-0812">Transmembrane</keyword>
<dbReference type="AlphaFoldDB" id="A0A645G6X4"/>
<dbReference type="EMBL" id="VSSQ01070002">
    <property type="protein sequence ID" value="MPN21906.1"/>
    <property type="molecule type" value="Genomic_DNA"/>
</dbReference>
<evidence type="ECO:0000313" key="2">
    <source>
        <dbReference type="EMBL" id="MPN21906.1"/>
    </source>
</evidence>
<proteinExistence type="predicted"/>
<feature type="transmembrane region" description="Helical" evidence="1">
    <location>
        <begin position="6"/>
        <end position="26"/>
    </location>
</feature>
<comment type="caution">
    <text evidence="2">The sequence shown here is derived from an EMBL/GenBank/DDBJ whole genome shotgun (WGS) entry which is preliminary data.</text>
</comment>